<proteinExistence type="predicted"/>
<keyword evidence="1" id="KW-0472">Membrane</keyword>
<evidence type="ECO:0000256" key="1">
    <source>
        <dbReference type="SAM" id="Phobius"/>
    </source>
</evidence>
<reference evidence="2" key="1">
    <citation type="journal article" date="2019" name="J. Bacteriol.">
        <title>Nisin J, a novel natural nisin variant, is produced by Staphylococcus capitis sourced from the human skin microbiota.</title>
        <authorList>
            <person name="O'Sullivan J.N."/>
            <person name="O'Connor P.M."/>
            <person name="Rea M.C."/>
            <person name="O'Sullivan O."/>
            <person name="Walsh C.J."/>
            <person name="Healy B."/>
            <person name="Mathur H."/>
            <person name="Field D."/>
            <person name="Hill C."/>
            <person name="Ross R.P."/>
        </authorList>
    </citation>
    <scope>NUCLEOTIDE SEQUENCE</scope>
    <source>
        <strain evidence="2">APC2923</strain>
        <plasmid evidence="2">pJOS_01</plasmid>
    </source>
</reference>
<feature type="transmembrane region" description="Helical" evidence="1">
    <location>
        <begin position="94"/>
        <end position="119"/>
    </location>
</feature>
<sequence>MIKNIENKIKNAKLNVTSAIYIGLAMIIGELIPFLLFCLPLNKLDHIDNIFTTAFPIIFNVVLLSTYKIISFYQEVDDKLITPDENKEYLKSKYIAYTEATLTILSFVPAILWYVFLGFTLLAKYHIIIAILILLISSIILLVLFFKTIGRYVRKLIKWICNKT</sequence>
<organism evidence="2">
    <name type="scientific">Staphylococcus capitis</name>
    <dbReference type="NCBI Taxonomy" id="29388"/>
    <lineage>
        <taxon>Bacteria</taxon>
        <taxon>Bacillati</taxon>
        <taxon>Bacillota</taxon>
        <taxon>Bacilli</taxon>
        <taxon>Bacillales</taxon>
        <taxon>Staphylococcaceae</taxon>
        <taxon>Staphylococcus</taxon>
    </lineage>
</organism>
<feature type="transmembrane region" description="Helical" evidence="1">
    <location>
        <begin position="125"/>
        <end position="146"/>
    </location>
</feature>
<evidence type="ECO:0000313" key="2">
    <source>
        <dbReference type="EMBL" id="QGN18886.1"/>
    </source>
</evidence>
<name>A0A650A9F7_STACP</name>
<protein>
    <submittedName>
        <fullName evidence="2">Uncharacterized protein</fullName>
    </submittedName>
</protein>
<dbReference type="EMBL" id="MN602039">
    <property type="protein sequence ID" value="QGN18886.1"/>
    <property type="molecule type" value="Genomic_DNA"/>
</dbReference>
<keyword evidence="2" id="KW-0614">Plasmid</keyword>
<feature type="transmembrane region" description="Helical" evidence="1">
    <location>
        <begin position="54"/>
        <end position="73"/>
    </location>
</feature>
<keyword evidence="1" id="KW-0812">Transmembrane</keyword>
<feature type="transmembrane region" description="Helical" evidence="1">
    <location>
        <begin position="20"/>
        <end position="42"/>
    </location>
</feature>
<dbReference type="RefSeq" id="WP_153907227.1">
    <property type="nucleotide sequence ID" value="NZ_MN602039.1"/>
</dbReference>
<dbReference type="AlphaFoldDB" id="A0A650A9F7"/>
<keyword evidence="1" id="KW-1133">Transmembrane helix</keyword>
<accession>A0A650A9F7</accession>
<geneLocation type="plasmid" evidence="2">
    <name>pJOS_01</name>
</geneLocation>